<dbReference type="KEGG" id="vg:75687886"/>
<accession>A0AAE7RXN5</accession>
<proteinExistence type="predicted"/>
<gene>
    <name evidence="1" type="primary">gp_78102</name>
</gene>
<dbReference type="EMBL" id="MZ130500">
    <property type="protein sequence ID" value="QWM91429.1"/>
    <property type="molecule type" value="Genomic_DNA"/>
</dbReference>
<organism evidence="1 2">
    <name type="scientific">uncultured phage cr23_1</name>
    <dbReference type="NCBI Taxonomy" id="2986419"/>
    <lineage>
        <taxon>Viruses</taxon>
        <taxon>Duplodnaviria</taxon>
        <taxon>Heunggongvirae</taxon>
        <taxon>Uroviricota</taxon>
        <taxon>Caudoviricetes</taxon>
        <taxon>Crassvirales</taxon>
        <taxon>Suoliviridae</taxon>
        <taxon>Uncouvirinae</taxon>
        <taxon>Aurodevirus</taxon>
        <taxon>Aurodevirus hiberniae</taxon>
    </lineage>
</organism>
<evidence type="ECO:0000313" key="1">
    <source>
        <dbReference type="EMBL" id="QWM91429.1"/>
    </source>
</evidence>
<dbReference type="Proteomes" id="UP000828083">
    <property type="component" value="Segment"/>
</dbReference>
<name>A0AAE7RXN5_9CAUD</name>
<protein>
    <submittedName>
        <fullName evidence="1">Uncharacterized protein</fullName>
    </submittedName>
</protein>
<keyword evidence="2" id="KW-1185">Reference proteome</keyword>
<dbReference type="RefSeq" id="YP_010510369.1">
    <property type="nucleotide sequence ID" value="NC_067218.1"/>
</dbReference>
<reference evidence="1 2" key="1">
    <citation type="submission" date="2021-04" db="EMBL/GenBank/DDBJ databases">
        <authorList>
            <person name="Shkoporov A.N."/>
            <person name="Stockdale S.R."/>
            <person name="Guerin E."/>
            <person name="Ross R.P."/>
            <person name="Hill C."/>
        </authorList>
    </citation>
    <scope>NUCLEOTIDE SEQUENCE [LARGE SCALE GENOMIC DNA]</scope>
    <source>
        <strain evidence="2">cr23_1</strain>
    </source>
</reference>
<dbReference type="GeneID" id="75687886"/>
<evidence type="ECO:0000313" key="2">
    <source>
        <dbReference type="Proteomes" id="UP000828083"/>
    </source>
</evidence>
<sequence length="151" mass="16987">MEPTNELITKSEAYAEGFSVVPNNECMTKAEFVANLPTPPHFSYDFPLGNKRSIVIINGSTASKTIQINGDTIVLNPKDVWTKSYYDTTPIDVITQTNLEFRMIYSEGSPGNNDSQWIFPDEHLNAQAGNYLLIVSQTHELYLVSVFYITQ</sequence>